<accession>A7K820</accession>
<evidence type="ECO:0000313" key="1">
    <source>
        <dbReference type="EMBL" id="ABT16194.1"/>
    </source>
</evidence>
<dbReference type="Proteomes" id="UP000202420">
    <property type="component" value="Segment"/>
</dbReference>
<dbReference type="RefSeq" id="YP_001426541.1">
    <property type="nucleotide sequence ID" value="NC_008724.1"/>
</dbReference>
<proteinExistence type="predicted"/>
<sequence>MERKPETRAPQFRIKVELGICIHFYNTTFYILLDSVTRFPLGIHVLVYPMGCDCVSALGRDKLILETLVVNEMHYKVHKPFDPGDDLHFEVGAVPIDRNTVHIFGN</sequence>
<organism evidence="1 2">
    <name type="scientific">Chlorovirus heliozoae</name>
    <dbReference type="NCBI Taxonomy" id="322019"/>
    <lineage>
        <taxon>Viruses</taxon>
        <taxon>Varidnaviria</taxon>
        <taxon>Bamfordvirae</taxon>
        <taxon>Nucleocytoviricota</taxon>
        <taxon>Megaviricetes</taxon>
        <taxon>Algavirales</taxon>
        <taxon>Phycodnaviridae</taxon>
        <taxon>Chlorovirus</taxon>
    </lineage>
</organism>
<gene>
    <name evidence="1" type="primary">z060L</name>
    <name evidence="1" type="ORF">ATCV1_z060L</name>
</gene>
<dbReference type="OrthoDB" id="40417at10239"/>
<name>A7K820_9PHYC</name>
<keyword evidence="2" id="KW-1185">Reference proteome</keyword>
<reference evidence="1 2" key="1">
    <citation type="submission" date="2006-09" db="EMBL/GenBank/DDBJ databases">
        <title>Sequence and annotation of the 288-kb ATCV-1 virus that infects an endosymbiotic Chlorella strain of the heliozoon Acanthocystis turfacea.</title>
        <authorList>
            <person name="Fitzgerald L.A."/>
            <person name="Graves M.V."/>
            <person name="Li X."/>
            <person name="Pfitzner A.J.P."/>
            <person name="Hartigan J."/>
            <person name="Van Etten J.L."/>
        </authorList>
    </citation>
    <scope>NUCLEOTIDE SEQUENCE [LARGE SCALE GENOMIC DNA]</scope>
    <source>
        <strain evidence="1 2">ATCV-1</strain>
    </source>
</reference>
<dbReference type="GeneID" id="5470708"/>
<dbReference type="KEGG" id="vg:5470708"/>
<evidence type="ECO:0000313" key="2">
    <source>
        <dbReference type="Proteomes" id="UP000202420"/>
    </source>
</evidence>
<dbReference type="EMBL" id="EF101928">
    <property type="protein sequence ID" value="ABT16194.1"/>
    <property type="molecule type" value="Genomic_DNA"/>
</dbReference>
<protein>
    <submittedName>
        <fullName evidence="1">Uncharacterized protein z060L</fullName>
    </submittedName>
</protein>